<evidence type="ECO:0000256" key="1">
    <source>
        <dbReference type="ARBA" id="ARBA00022553"/>
    </source>
</evidence>
<dbReference type="Gene3D" id="3.40.50.2300">
    <property type="match status" value="1"/>
</dbReference>
<evidence type="ECO:0000259" key="5">
    <source>
        <dbReference type="PROSITE" id="PS50110"/>
    </source>
</evidence>
<keyword evidence="7" id="KW-1185">Reference proteome</keyword>
<dbReference type="InterPro" id="IPR016032">
    <property type="entry name" value="Sig_transdc_resp-reg_C-effctor"/>
</dbReference>
<dbReference type="InterPro" id="IPR058245">
    <property type="entry name" value="NreC/VraR/RcsB-like_REC"/>
</dbReference>
<dbReference type="SMART" id="SM00421">
    <property type="entry name" value="HTH_LUXR"/>
    <property type="match status" value="1"/>
</dbReference>
<protein>
    <submittedName>
        <fullName evidence="6">Response regulator transcription factor</fullName>
    </submittedName>
</protein>
<dbReference type="InterPro" id="IPR000792">
    <property type="entry name" value="Tscrpt_reg_LuxR_C"/>
</dbReference>
<dbReference type="CDD" id="cd06170">
    <property type="entry name" value="LuxR_C_like"/>
    <property type="match status" value="1"/>
</dbReference>
<feature type="modified residue" description="4-aspartylphosphate" evidence="3">
    <location>
        <position position="56"/>
    </location>
</feature>
<dbReference type="PROSITE" id="PS50043">
    <property type="entry name" value="HTH_LUXR_2"/>
    <property type="match status" value="1"/>
</dbReference>
<dbReference type="PRINTS" id="PR00038">
    <property type="entry name" value="HTHLUXR"/>
</dbReference>
<dbReference type="Proteomes" id="UP001064632">
    <property type="component" value="Chromosome"/>
</dbReference>
<dbReference type="CDD" id="cd17535">
    <property type="entry name" value="REC_NarL-like"/>
    <property type="match status" value="1"/>
</dbReference>
<dbReference type="EMBL" id="CP104694">
    <property type="protein sequence ID" value="UXI67051.1"/>
    <property type="molecule type" value="Genomic_DNA"/>
</dbReference>
<dbReference type="Pfam" id="PF00072">
    <property type="entry name" value="Response_reg"/>
    <property type="match status" value="1"/>
</dbReference>
<dbReference type="Pfam" id="PF00196">
    <property type="entry name" value="GerE"/>
    <property type="match status" value="1"/>
</dbReference>
<dbReference type="InterPro" id="IPR039420">
    <property type="entry name" value="WalR-like"/>
</dbReference>
<feature type="domain" description="Response regulatory" evidence="5">
    <location>
        <begin position="5"/>
        <end position="121"/>
    </location>
</feature>
<accession>A0ABY6BBW2</accession>
<dbReference type="PROSITE" id="PS00622">
    <property type="entry name" value="HTH_LUXR_1"/>
    <property type="match status" value="1"/>
</dbReference>
<reference evidence="6" key="1">
    <citation type="submission" date="2022-09" db="EMBL/GenBank/DDBJ databases">
        <title>Tahibacter sp. nov., isolated from a fresh water.</title>
        <authorList>
            <person name="Baek J.H."/>
            <person name="Lee J.K."/>
            <person name="Kim J.M."/>
            <person name="Jeon C.O."/>
        </authorList>
    </citation>
    <scope>NUCLEOTIDE SEQUENCE</scope>
    <source>
        <strain evidence="6">W38</strain>
    </source>
</reference>
<feature type="domain" description="HTH luxR-type" evidence="4">
    <location>
        <begin position="137"/>
        <end position="202"/>
    </location>
</feature>
<dbReference type="InterPro" id="IPR001789">
    <property type="entry name" value="Sig_transdc_resp-reg_receiver"/>
</dbReference>
<dbReference type="SUPFAM" id="SSF52172">
    <property type="entry name" value="CheY-like"/>
    <property type="match status" value="1"/>
</dbReference>
<keyword evidence="1 3" id="KW-0597">Phosphoprotein</keyword>
<dbReference type="PROSITE" id="PS50110">
    <property type="entry name" value="RESPONSE_REGULATORY"/>
    <property type="match status" value="1"/>
</dbReference>
<dbReference type="RefSeq" id="WP_261694027.1">
    <property type="nucleotide sequence ID" value="NZ_CP104694.1"/>
</dbReference>
<dbReference type="PANTHER" id="PTHR43214">
    <property type="entry name" value="TWO-COMPONENT RESPONSE REGULATOR"/>
    <property type="match status" value="1"/>
</dbReference>
<organism evidence="6 7">
    <name type="scientific">Tahibacter amnicola</name>
    <dbReference type="NCBI Taxonomy" id="2976241"/>
    <lineage>
        <taxon>Bacteria</taxon>
        <taxon>Pseudomonadati</taxon>
        <taxon>Pseudomonadota</taxon>
        <taxon>Gammaproteobacteria</taxon>
        <taxon>Lysobacterales</taxon>
        <taxon>Rhodanobacteraceae</taxon>
        <taxon>Tahibacter</taxon>
    </lineage>
</organism>
<evidence type="ECO:0000313" key="7">
    <source>
        <dbReference type="Proteomes" id="UP001064632"/>
    </source>
</evidence>
<evidence type="ECO:0000256" key="2">
    <source>
        <dbReference type="ARBA" id="ARBA00023125"/>
    </source>
</evidence>
<dbReference type="SUPFAM" id="SSF46894">
    <property type="entry name" value="C-terminal effector domain of the bipartite response regulators"/>
    <property type="match status" value="1"/>
</dbReference>
<evidence type="ECO:0000313" key="6">
    <source>
        <dbReference type="EMBL" id="UXI67051.1"/>
    </source>
</evidence>
<evidence type="ECO:0000256" key="3">
    <source>
        <dbReference type="PROSITE-ProRule" id="PRU00169"/>
    </source>
</evidence>
<evidence type="ECO:0000259" key="4">
    <source>
        <dbReference type="PROSITE" id="PS50043"/>
    </source>
</evidence>
<proteinExistence type="predicted"/>
<keyword evidence="2" id="KW-0238">DNA-binding</keyword>
<dbReference type="SMART" id="SM00448">
    <property type="entry name" value="REC"/>
    <property type="match status" value="1"/>
</dbReference>
<dbReference type="PANTHER" id="PTHR43214:SF43">
    <property type="entry name" value="TWO-COMPONENT RESPONSE REGULATOR"/>
    <property type="match status" value="1"/>
</dbReference>
<gene>
    <name evidence="6" type="ORF">N4264_20200</name>
</gene>
<dbReference type="InterPro" id="IPR011006">
    <property type="entry name" value="CheY-like_superfamily"/>
</dbReference>
<sequence>MTPIRLMLVDDHMVVREGLRTVLEQQEEFQVVAEAADGNAAVEAYRRHRPDILLVDLRLPGMDGPEVIRAVRELDAQARCIVLSSFDARADVERALAAGARGYLVKAAGAQELMTAIRRVHHGLRAVEPRLQERVRRISAATFLTPRELDVLRHVVAGLRNHQIAKAMLVSVSTVKFHLQHILEKLDAHDRTEAAVIAVRDGLVPALH</sequence>
<name>A0ABY6BBW2_9GAMM</name>